<sequence length="941" mass="103602">MERGRRNTLWAKYSRRDDGWMALEQHLTDAGDVARALWDEWLPQSAKSVIAESVGSETVAKKLAVFVVAGHDVGKASGAFQSLVPLLADRAYRAGWPEAAYGAEARALKHATVGAVSLFDWLDDKGVMPSEILTYVSVVAGHHGVFPSEEVFDRCAFLLRQDKAEWIEGRRRLWDDVAAFAGLEDPDWLDLPEGGLSESAQLVLTGFIVVCDWIASNEKLFPYPDMGADELVHEGCEARWNRALDELDFPRPWVAEAPADVSTLFGSRFDFPPGATPRPMQSDAAKHAEELSEPSLMLVEAPTGEGKTEAALAAAEVFAAKFGAGGVMVALPTQATSDAMFSRVLSWLSLAMGDGSRAVTALCHGKSAFNDEYRGLMRGAGAAVRGIGGEQSAAGDIEAHWWFRGRRQSVLANFTVGTIDQFLFAALKSRFVMLRHLGLAGKVVVLDEIHSADEYMSVYLDRALEWMGAHGVPVIALSATLSPARRCALLAAYRNGRELASGVPFEHRMRDTGLDDTREDESFPLITSISRGTPQSVHPERSGRSSTVELEFIGDDLRDRVNRVAEEAAAGGCVVVVCNTVGRAQAMYDALRAELGWQPGEIRLLHSRFMEVDRRQREKELQELVGKRGRRPNRLIVVATQVIEQSLDVDFDLMVTDLAPVDLLIQRMGRLHRHEGRTRPATMATPRMLVAGVTTATGEVPEFPRGSEAVYGRALLLRTVAALDAHREGGALSVNSPGDVAQLVRATYADDPVVPKGWEEDWAAAESRREEQLAEKRKAADMYAVDRPHPRSGEASLLGWNDVNTGEEVHGVAQVRDIDDSLEVVLVREDAGRLLSMPHLPRRANEYVDLASGIDDDLALQVARCTASIAGWQLRDRNGRDVFDDLISELERRHIPCWEASRWLKGQLVMPLDERGEFTFRGIVFRYDDELGMTVEKPVAE</sequence>
<dbReference type="GO" id="GO:0004518">
    <property type="term" value="F:nuclease activity"/>
    <property type="evidence" value="ECO:0007669"/>
    <property type="project" value="UniProtKB-KW"/>
</dbReference>
<keyword evidence="9" id="KW-0051">Antiviral defense</keyword>
<protein>
    <recommendedName>
        <fullName evidence="16">CRISPR-associated protein</fullName>
    </recommendedName>
</protein>
<dbReference type="NCBIfam" id="TIGR01596">
    <property type="entry name" value="cas3_HD"/>
    <property type="match status" value="1"/>
</dbReference>
<dbReference type="GO" id="GO:0051607">
    <property type="term" value="P:defense response to virus"/>
    <property type="evidence" value="ECO:0007669"/>
    <property type="project" value="UniProtKB-KW"/>
</dbReference>
<feature type="compositionally biased region" description="Basic and acidic residues" evidence="10">
    <location>
        <begin position="771"/>
        <end position="792"/>
    </location>
</feature>
<keyword evidence="6" id="KW-0378">Hydrolase</keyword>
<keyword evidence="5" id="KW-0547">Nucleotide-binding</keyword>
<evidence type="ECO:0000256" key="7">
    <source>
        <dbReference type="ARBA" id="ARBA00022806"/>
    </source>
</evidence>
<evidence type="ECO:0000259" key="11">
    <source>
        <dbReference type="PROSITE" id="PS51192"/>
    </source>
</evidence>
<name>A0A095XZJ0_9CORY</name>
<dbReference type="CDD" id="cd09641">
    <property type="entry name" value="Cas3''_I"/>
    <property type="match status" value="1"/>
</dbReference>
<dbReference type="PROSITE" id="PS51643">
    <property type="entry name" value="HD_CAS3"/>
    <property type="match status" value="1"/>
</dbReference>
<evidence type="ECO:0000256" key="9">
    <source>
        <dbReference type="ARBA" id="ARBA00023118"/>
    </source>
</evidence>
<dbReference type="Gene3D" id="1.10.3210.30">
    <property type="match status" value="1"/>
</dbReference>
<dbReference type="InterPro" id="IPR001650">
    <property type="entry name" value="Helicase_C-like"/>
</dbReference>
<feature type="region of interest" description="Disordered" evidence="10">
    <location>
        <begin position="771"/>
        <end position="798"/>
    </location>
</feature>
<dbReference type="Pfam" id="PF18395">
    <property type="entry name" value="Cas3_C"/>
    <property type="match status" value="1"/>
</dbReference>
<feature type="domain" description="Helicase ATP-binding" evidence="11">
    <location>
        <begin position="288"/>
        <end position="499"/>
    </location>
</feature>
<evidence type="ECO:0000256" key="2">
    <source>
        <dbReference type="ARBA" id="ARBA00009046"/>
    </source>
</evidence>
<keyword evidence="7" id="KW-0347">Helicase</keyword>
<feature type="domain" description="Helicase C-terminal" evidence="12">
    <location>
        <begin position="556"/>
        <end position="727"/>
    </location>
</feature>
<evidence type="ECO:0000256" key="8">
    <source>
        <dbReference type="ARBA" id="ARBA00022840"/>
    </source>
</evidence>
<dbReference type="InterPro" id="IPR006474">
    <property type="entry name" value="Helicase_Cas3_CRISPR-ass_core"/>
</dbReference>
<dbReference type="SMART" id="SM00490">
    <property type="entry name" value="HELICc"/>
    <property type="match status" value="1"/>
</dbReference>
<comment type="caution">
    <text evidence="14">The sequence shown here is derived from an EMBL/GenBank/DDBJ whole genome shotgun (WGS) entry which is preliminary data.</text>
</comment>
<dbReference type="GO" id="GO:0016787">
    <property type="term" value="F:hydrolase activity"/>
    <property type="evidence" value="ECO:0007669"/>
    <property type="project" value="UniProtKB-KW"/>
</dbReference>
<dbReference type="SMART" id="SM00487">
    <property type="entry name" value="DEXDc"/>
    <property type="match status" value="1"/>
</dbReference>
<dbReference type="PROSITE" id="PS51194">
    <property type="entry name" value="HELICASE_CTER"/>
    <property type="match status" value="1"/>
</dbReference>
<dbReference type="Pfam" id="PF22590">
    <property type="entry name" value="Cas3-like_C_2"/>
    <property type="match status" value="1"/>
</dbReference>
<dbReference type="Pfam" id="PF00270">
    <property type="entry name" value="DEAD"/>
    <property type="match status" value="1"/>
</dbReference>
<evidence type="ECO:0008006" key="16">
    <source>
        <dbReference type="Google" id="ProtNLM"/>
    </source>
</evidence>
<dbReference type="PROSITE" id="PS51192">
    <property type="entry name" value="HELICASE_ATP_BIND_1"/>
    <property type="match status" value="1"/>
</dbReference>
<reference evidence="14 15" key="1">
    <citation type="submission" date="2014-07" db="EMBL/GenBank/DDBJ databases">
        <authorList>
            <person name="McCorrison J."/>
            <person name="Sanka R."/>
            <person name="Torralba M."/>
            <person name="Gillis M."/>
            <person name="Haft D.H."/>
            <person name="Methe B."/>
            <person name="Sutton G."/>
            <person name="Nelson K.E."/>
        </authorList>
    </citation>
    <scope>NUCLEOTIDE SEQUENCE [LARGE SCALE GENOMIC DNA]</scope>
    <source>
        <strain evidence="14 15">DNF00450</strain>
    </source>
</reference>
<evidence type="ECO:0000256" key="3">
    <source>
        <dbReference type="ARBA" id="ARBA00022722"/>
    </source>
</evidence>
<dbReference type="InterPro" id="IPR027417">
    <property type="entry name" value="P-loop_NTPase"/>
</dbReference>
<accession>A0A095XZJ0</accession>
<dbReference type="InterPro" id="IPR006483">
    <property type="entry name" value="CRISPR-assoc_Cas3_HD"/>
</dbReference>
<dbReference type="InterPro" id="IPR050547">
    <property type="entry name" value="DEAD_box_RNA_helicases"/>
</dbReference>
<dbReference type="SUPFAM" id="SSF52540">
    <property type="entry name" value="P-loop containing nucleoside triphosphate hydrolases"/>
    <property type="match status" value="1"/>
</dbReference>
<evidence type="ECO:0000259" key="13">
    <source>
        <dbReference type="PROSITE" id="PS51643"/>
    </source>
</evidence>
<evidence type="ECO:0000313" key="14">
    <source>
        <dbReference type="EMBL" id="KGF15231.1"/>
    </source>
</evidence>
<gene>
    <name evidence="14" type="ORF">HMPREF1650_11735</name>
</gene>
<dbReference type="GO" id="GO:0003723">
    <property type="term" value="F:RNA binding"/>
    <property type="evidence" value="ECO:0007669"/>
    <property type="project" value="TreeGrafter"/>
</dbReference>
<evidence type="ECO:0000259" key="12">
    <source>
        <dbReference type="PROSITE" id="PS51194"/>
    </source>
</evidence>
<dbReference type="InterPro" id="IPR041372">
    <property type="entry name" value="Cas3_C"/>
</dbReference>
<dbReference type="EMBL" id="JRNE01000080">
    <property type="protein sequence ID" value="KGF15231.1"/>
    <property type="molecule type" value="Genomic_DNA"/>
</dbReference>
<evidence type="ECO:0000256" key="10">
    <source>
        <dbReference type="SAM" id="MobiDB-lite"/>
    </source>
</evidence>
<dbReference type="GO" id="GO:0005524">
    <property type="term" value="F:ATP binding"/>
    <property type="evidence" value="ECO:0007669"/>
    <property type="project" value="UniProtKB-KW"/>
</dbReference>
<keyword evidence="4" id="KW-0479">Metal-binding</keyword>
<dbReference type="AlphaFoldDB" id="A0A095XZJ0"/>
<dbReference type="PANTHER" id="PTHR47963">
    <property type="entry name" value="DEAD-BOX ATP-DEPENDENT RNA HELICASE 47, MITOCHONDRIAL"/>
    <property type="match status" value="1"/>
</dbReference>
<feature type="domain" description="HD Cas3-type" evidence="13">
    <location>
        <begin position="16"/>
        <end position="214"/>
    </location>
</feature>
<evidence type="ECO:0000256" key="4">
    <source>
        <dbReference type="ARBA" id="ARBA00022723"/>
    </source>
</evidence>
<proteinExistence type="inferred from homology"/>
<evidence type="ECO:0000256" key="6">
    <source>
        <dbReference type="ARBA" id="ARBA00022801"/>
    </source>
</evidence>
<dbReference type="InterPro" id="IPR011545">
    <property type="entry name" value="DEAD/DEAH_box_helicase_dom"/>
</dbReference>
<dbReference type="InterPro" id="IPR038257">
    <property type="entry name" value="CRISPR-assoc_Cas3_HD_sf"/>
</dbReference>
<comment type="similarity">
    <text evidence="1">In the N-terminal section; belongs to the CRISPR-associated nuclease Cas3-HD family.</text>
</comment>
<organism evidence="14 15">
    <name type="scientific">Corynebacterium freneyi DNF00450</name>
    <dbReference type="NCBI Taxonomy" id="1287475"/>
    <lineage>
        <taxon>Bacteria</taxon>
        <taxon>Bacillati</taxon>
        <taxon>Actinomycetota</taxon>
        <taxon>Actinomycetes</taxon>
        <taxon>Mycobacteriales</taxon>
        <taxon>Corynebacteriaceae</taxon>
        <taxon>Corynebacterium</taxon>
    </lineage>
</organism>
<dbReference type="InterPro" id="IPR054712">
    <property type="entry name" value="Cas3-like_dom"/>
</dbReference>
<dbReference type="GO" id="GO:0003724">
    <property type="term" value="F:RNA helicase activity"/>
    <property type="evidence" value="ECO:0007669"/>
    <property type="project" value="TreeGrafter"/>
</dbReference>
<comment type="similarity">
    <text evidence="2">In the central section; belongs to the CRISPR-associated helicase Cas3 family.</text>
</comment>
<dbReference type="eggNOG" id="COG1203">
    <property type="taxonomic scope" value="Bacteria"/>
</dbReference>
<evidence type="ECO:0000256" key="1">
    <source>
        <dbReference type="ARBA" id="ARBA00006847"/>
    </source>
</evidence>
<evidence type="ECO:0000313" key="15">
    <source>
        <dbReference type="Proteomes" id="UP000029548"/>
    </source>
</evidence>
<dbReference type="Pfam" id="PF18019">
    <property type="entry name" value="Cas3_HD"/>
    <property type="match status" value="1"/>
</dbReference>
<dbReference type="NCBIfam" id="TIGR01587">
    <property type="entry name" value="cas3_core"/>
    <property type="match status" value="1"/>
</dbReference>
<keyword evidence="8" id="KW-0067">ATP-binding</keyword>
<evidence type="ECO:0000256" key="5">
    <source>
        <dbReference type="ARBA" id="ARBA00022741"/>
    </source>
</evidence>
<dbReference type="Gene3D" id="3.40.50.300">
    <property type="entry name" value="P-loop containing nucleotide triphosphate hydrolases"/>
    <property type="match status" value="2"/>
</dbReference>
<dbReference type="PANTHER" id="PTHR47963:SF9">
    <property type="entry name" value="CRISPR-ASSOCIATED ENDONUCLEASE_HELICASE CAS3"/>
    <property type="match status" value="1"/>
</dbReference>
<dbReference type="Proteomes" id="UP000029548">
    <property type="component" value="Unassembled WGS sequence"/>
</dbReference>
<keyword evidence="3" id="KW-0540">Nuclease</keyword>
<dbReference type="GO" id="GO:0046872">
    <property type="term" value="F:metal ion binding"/>
    <property type="evidence" value="ECO:0007669"/>
    <property type="project" value="UniProtKB-KW"/>
</dbReference>
<dbReference type="InterPro" id="IPR014001">
    <property type="entry name" value="Helicase_ATP-bd"/>
</dbReference>